<organism evidence="2 3">
    <name type="scientific">Kolteria novifilia</name>
    <dbReference type="NCBI Taxonomy" id="2527975"/>
    <lineage>
        <taxon>Bacteria</taxon>
        <taxon>Pseudomonadati</taxon>
        <taxon>Planctomycetota</taxon>
        <taxon>Planctomycetia</taxon>
        <taxon>Kolteriales</taxon>
        <taxon>Kolteriaceae</taxon>
        <taxon>Kolteria</taxon>
    </lineage>
</organism>
<evidence type="ECO:0000256" key="1">
    <source>
        <dbReference type="SAM" id="MobiDB-lite"/>
    </source>
</evidence>
<sequence length="339" mass="36486">MIPPLQRWAWCLVPPSSGRSARGRRRQRDRYRRFTRALVNVCLGCVLVGCSSGQNRGIVTKIPSFSFSLPSFHEKKEPIEVLRDGDDPRERLEAIRDLAETKGMTPTQQELSMLLLIKVARTETAALARAEAVTSLGSYDHADARAAIMEAAYDVDAEVRRSACHALVKNHGTGTVDLLGRVAASDDNLDVRITATECLTEVEEPGTDRYLVECLRDRDITITKCAAEALTDRHSVDHGVDYAAWSEHLAGAPEAESTASATTQVAQKSRRIPFAARTKKSPAATSRQNVADASPGAPPPPAAFGGMPRSAQAVQPADGTAPASDASAVSSGEESTLRR</sequence>
<dbReference type="InterPro" id="IPR011989">
    <property type="entry name" value="ARM-like"/>
</dbReference>
<dbReference type="KEGG" id="knv:Pan216_43650"/>
<feature type="region of interest" description="Disordered" evidence="1">
    <location>
        <begin position="253"/>
        <end position="339"/>
    </location>
</feature>
<dbReference type="Proteomes" id="UP000317093">
    <property type="component" value="Chromosome"/>
</dbReference>
<evidence type="ECO:0008006" key="4">
    <source>
        <dbReference type="Google" id="ProtNLM"/>
    </source>
</evidence>
<protein>
    <recommendedName>
        <fullName evidence="4">HEAT repeat protein</fullName>
    </recommendedName>
</protein>
<dbReference type="Pfam" id="PF13646">
    <property type="entry name" value="HEAT_2"/>
    <property type="match status" value="1"/>
</dbReference>
<dbReference type="EMBL" id="CP036279">
    <property type="protein sequence ID" value="QDU63485.1"/>
    <property type="molecule type" value="Genomic_DNA"/>
</dbReference>
<feature type="compositionally biased region" description="Polar residues" evidence="1">
    <location>
        <begin position="327"/>
        <end position="339"/>
    </location>
</feature>
<gene>
    <name evidence="2" type="ORF">Pan216_43650</name>
</gene>
<accession>A0A518B944</accession>
<dbReference type="AlphaFoldDB" id="A0A518B944"/>
<feature type="compositionally biased region" description="Low complexity" evidence="1">
    <location>
        <begin position="254"/>
        <end position="263"/>
    </location>
</feature>
<dbReference type="Gene3D" id="1.25.10.10">
    <property type="entry name" value="Leucine-rich Repeat Variant"/>
    <property type="match status" value="1"/>
</dbReference>
<dbReference type="InterPro" id="IPR016024">
    <property type="entry name" value="ARM-type_fold"/>
</dbReference>
<evidence type="ECO:0000313" key="3">
    <source>
        <dbReference type="Proteomes" id="UP000317093"/>
    </source>
</evidence>
<evidence type="ECO:0000313" key="2">
    <source>
        <dbReference type="EMBL" id="QDU63485.1"/>
    </source>
</evidence>
<reference evidence="2 3" key="1">
    <citation type="submission" date="2019-02" db="EMBL/GenBank/DDBJ databases">
        <title>Deep-cultivation of Planctomycetes and their phenomic and genomic characterization uncovers novel biology.</title>
        <authorList>
            <person name="Wiegand S."/>
            <person name="Jogler M."/>
            <person name="Boedeker C."/>
            <person name="Pinto D."/>
            <person name="Vollmers J."/>
            <person name="Rivas-Marin E."/>
            <person name="Kohn T."/>
            <person name="Peeters S.H."/>
            <person name="Heuer A."/>
            <person name="Rast P."/>
            <person name="Oberbeckmann S."/>
            <person name="Bunk B."/>
            <person name="Jeske O."/>
            <person name="Meyerdierks A."/>
            <person name="Storesund J.E."/>
            <person name="Kallscheuer N."/>
            <person name="Luecker S."/>
            <person name="Lage O.M."/>
            <person name="Pohl T."/>
            <person name="Merkel B.J."/>
            <person name="Hornburger P."/>
            <person name="Mueller R.-W."/>
            <person name="Bruemmer F."/>
            <person name="Labrenz M."/>
            <person name="Spormann A.M."/>
            <person name="Op den Camp H."/>
            <person name="Overmann J."/>
            <person name="Amann R."/>
            <person name="Jetten M.S.M."/>
            <person name="Mascher T."/>
            <person name="Medema M.H."/>
            <person name="Devos D.P."/>
            <person name="Kaster A.-K."/>
            <person name="Ovreas L."/>
            <person name="Rohde M."/>
            <person name="Galperin M.Y."/>
            <person name="Jogler C."/>
        </authorList>
    </citation>
    <scope>NUCLEOTIDE SEQUENCE [LARGE SCALE GENOMIC DNA]</scope>
    <source>
        <strain evidence="2 3">Pan216</strain>
    </source>
</reference>
<keyword evidence="3" id="KW-1185">Reference proteome</keyword>
<proteinExistence type="predicted"/>
<dbReference type="SUPFAM" id="SSF48371">
    <property type="entry name" value="ARM repeat"/>
    <property type="match status" value="1"/>
</dbReference>
<dbReference type="RefSeq" id="WP_145260993.1">
    <property type="nucleotide sequence ID" value="NZ_CP036279.1"/>
</dbReference>
<name>A0A518B944_9BACT</name>